<dbReference type="InterPro" id="IPR027417">
    <property type="entry name" value="P-loop_NTPase"/>
</dbReference>
<proteinExistence type="predicted"/>
<keyword evidence="1" id="KW-0808">Transferase</keyword>
<evidence type="ECO:0000256" key="3">
    <source>
        <dbReference type="ARBA" id="ARBA00022777"/>
    </source>
</evidence>
<dbReference type="InterPro" id="IPR000850">
    <property type="entry name" value="Adenylat/UMP-CMP_kin"/>
</dbReference>
<gene>
    <name evidence="5" type="ORF">J1605_019298</name>
</gene>
<dbReference type="EMBL" id="JAIQCJ010000966">
    <property type="protein sequence ID" value="KAJ8793464.1"/>
    <property type="molecule type" value="Genomic_DNA"/>
</dbReference>
<evidence type="ECO:0000313" key="5">
    <source>
        <dbReference type="EMBL" id="KAJ8793464.1"/>
    </source>
</evidence>
<dbReference type="PANTHER" id="PTHR23359">
    <property type="entry name" value="NUCLEOTIDE KINASE"/>
    <property type="match status" value="1"/>
</dbReference>
<dbReference type="SUPFAM" id="SSF52540">
    <property type="entry name" value="P-loop containing nucleoside triphosphate hydrolases"/>
    <property type="match status" value="1"/>
</dbReference>
<dbReference type="GO" id="GO:0006139">
    <property type="term" value="P:nucleobase-containing compound metabolic process"/>
    <property type="evidence" value="ECO:0007669"/>
    <property type="project" value="InterPro"/>
</dbReference>
<reference evidence="5 6" key="1">
    <citation type="submission" date="2022-11" db="EMBL/GenBank/DDBJ databases">
        <title>Whole genome sequence of Eschrichtius robustus ER-17-0199.</title>
        <authorList>
            <person name="Bruniche-Olsen A."/>
            <person name="Black A.N."/>
            <person name="Fields C.J."/>
            <person name="Walden K."/>
            <person name="Dewoody J.A."/>
        </authorList>
    </citation>
    <scope>NUCLEOTIDE SEQUENCE [LARGE SCALE GENOMIC DNA]</scope>
    <source>
        <strain evidence="5">ER-17-0199</strain>
        <tissue evidence="5">Blubber</tissue>
    </source>
</reference>
<protein>
    <submittedName>
        <fullName evidence="5">Uncharacterized protein</fullName>
    </submittedName>
</protein>
<sequence>SGTLRGSRSKELGIPGLPRTSLSGISERVVPPPHPQIGDPRLVICMDCSADTMTNRLLQRSGSGPRADDRTALTKRLETYYRASIPMVAYYETKTQLHKLSKVKAYVVLLLSKALRVRRNVWPDQISEMDDSPGAAFSMTLTLEKRI</sequence>
<dbReference type="Proteomes" id="UP001159641">
    <property type="component" value="Unassembled WGS sequence"/>
</dbReference>
<feature type="non-terminal residue" evidence="5">
    <location>
        <position position="1"/>
    </location>
</feature>
<name>A0AB34HPS6_ESCRO</name>
<feature type="region of interest" description="Disordered" evidence="4">
    <location>
        <begin position="1"/>
        <end position="33"/>
    </location>
</feature>
<evidence type="ECO:0000256" key="1">
    <source>
        <dbReference type="ARBA" id="ARBA00022679"/>
    </source>
</evidence>
<dbReference type="AlphaFoldDB" id="A0AB34HPS6"/>
<comment type="caution">
    <text evidence="5">The sequence shown here is derived from an EMBL/GenBank/DDBJ whole genome shotgun (WGS) entry which is preliminary data.</text>
</comment>
<dbReference type="Pfam" id="PF00406">
    <property type="entry name" value="ADK"/>
    <property type="match status" value="1"/>
</dbReference>
<evidence type="ECO:0000256" key="2">
    <source>
        <dbReference type="ARBA" id="ARBA00022741"/>
    </source>
</evidence>
<dbReference type="Gene3D" id="3.40.50.300">
    <property type="entry name" value="P-loop containing nucleotide triphosphate hydrolases"/>
    <property type="match status" value="1"/>
</dbReference>
<keyword evidence="2" id="KW-0547">Nucleotide-binding</keyword>
<accession>A0AB34HPS6</accession>
<keyword evidence="6" id="KW-1185">Reference proteome</keyword>
<dbReference type="GO" id="GO:0019205">
    <property type="term" value="F:nucleobase-containing compound kinase activity"/>
    <property type="evidence" value="ECO:0007669"/>
    <property type="project" value="InterPro"/>
</dbReference>
<dbReference type="GO" id="GO:0005524">
    <property type="term" value="F:ATP binding"/>
    <property type="evidence" value="ECO:0007669"/>
    <property type="project" value="InterPro"/>
</dbReference>
<evidence type="ECO:0000313" key="6">
    <source>
        <dbReference type="Proteomes" id="UP001159641"/>
    </source>
</evidence>
<organism evidence="5 6">
    <name type="scientific">Eschrichtius robustus</name>
    <name type="common">California gray whale</name>
    <name type="synonym">Eschrichtius gibbosus</name>
    <dbReference type="NCBI Taxonomy" id="9764"/>
    <lineage>
        <taxon>Eukaryota</taxon>
        <taxon>Metazoa</taxon>
        <taxon>Chordata</taxon>
        <taxon>Craniata</taxon>
        <taxon>Vertebrata</taxon>
        <taxon>Euteleostomi</taxon>
        <taxon>Mammalia</taxon>
        <taxon>Eutheria</taxon>
        <taxon>Laurasiatheria</taxon>
        <taxon>Artiodactyla</taxon>
        <taxon>Whippomorpha</taxon>
        <taxon>Cetacea</taxon>
        <taxon>Mysticeti</taxon>
        <taxon>Eschrichtiidae</taxon>
        <taxon>Eschrichtius</taxon>
    </lineage>
</organism>
<keyword evidence="3" id="KW-0418">Kinase</keyword>
<evidence type="ECO:0000256" key="4">
    <source>
        <dbReference type="SAM" id="MobiDB-lite"/>
    </source>
</evidence>